<keyword evidence="2 4" id="KW-0560">Oxidoreductase</keyword>
<feature type="domain" description="Ketoreductase" evidence="3">
    <location>
        <begin position="1"/>
        <end position="167"/>
    </location>
</feature>
<dbReference type="InterPro" id="IPR002347">
    <property type="entry name" value="SDR_fam"/>
</dbReference>
<dbReference type="PANTHER" id="PTHR43477">
    <property type="entry name" value="DIHYDROANTICAPSIN 7-DEHYDROGENASE"/>
    <property type="match status" value="1"/>
</dbReference>
<dbReference type="InterPro" id="IPR057326">
    <property type="entry name" value="KR_dom"/>
</dbReference>
<gene>
    <name evidence="4" type="ORF">ABV408_17070</name>
</gene>
<dbReference type="InterPro" id="IPR036291">
    <property type="entry name" value="NAD(P)-bd_dom_sf"/>
</dbReference>
<dbReference type="AlphaFoldDB" id="A0AB74UDV2"/>
<protein>
    <submittedName>
        <fullName evidence="4">SDR family oxidoreductase</fullName>
        <ecNumber evidence="4">1.-.-.-</ecNumber>
    </submittedName>
</protein>
<reference evidence="4" key="1">
    <citation type="submission" date="2024-06" db="EMBL/GenBank/DDBJ databases">
        <title>Complete genome of Salinicola endophyticus HNIBRBA4755.</title>
        <authorList>
            <person name="Shin S.Y."/>
            <person name="Kang H."/>
            <person name="Song J."/>
        </authorList>
    </citation>
    <scope>NUCLEOTIDE SEQUENCE</scope>
    <source>
        <strain evidence="4">HNIBRBA4755</strain>
    </source>
</reference>
<sequence>MRILITGCSSGIGEATARRLLTAGHELIGVSRHRPALAASGIDWIEADLSDPDLDPAEWLRPELAVAGVVHAAGIMHTGVLGRRDAQGAAAMWRLHVEAPARLLDALTRQAHPLRRVVLIGSRTQQGAAGKSDYAASKAAQQGLVRSWARELLSAPATVNLVAPGATDTPMLRDPARADVAPALPPMGRFVTPEEVAACVAFLFDDEARSITGQTLTVCAGASL</sequence>
<dbReference type="SMART" id="SM00822">
    <property type="entry name" value="PKS_KR"/>
    <property type="match status" value="1"/>
</dbReference>
<dbReference type="SUPFAM" id="SSF51735">
    <property type="entry name" value="NAD(P)-binding Rossmann-fold domains"/>
    <property type="match status" value="1"/>
</dbReference>
<dbReference type="EC" id="1.-.-.-" evidence="4"/>
<dbReference type="Pfam" id="PF13561">
    <property type="entry name" value="adh_short_C2"/>
    <property type="match status" value="1"/>
</dbReference>
<organism evidence="4">
    <name type="scientific">Salinicola endophyticus</name>
    <dbReference type="NCBI Taxonomy" id="1949083"/>
    <lineage>
        <taxon>Bacteria</taxon>
        <taxon>Pseudomonadati</taxon>
        <taxon>Pseudomonadota</taxon>
        <taxon>Gammaproteobacteria</taxon>
        <taxon>Oceanospirillales</taxon>
        <taxon>Halomonadaceae</taxon>
        <taxon>Salinicola</taxon>
    </lineage>
</organism>
<dbReference type="RefSeq" id="WP_353980086.1">
    <property type="nucleotide sequence ID" value="NZ_CP159578.1"/>
</dbReference>
<dbReference type="CDD" id="cd05233">
    <property type="entry name" value="SDR_c"/>
    <property type="match status" value="1"/>
</dbReference>
<comment type="similarity">
    <text evidence="1">Belongs to the short-chain dehydrogenases/reductases (SDR) family.</text>
</comment>
<name>A0AB74UDV2_9GAMM</name>
<evidence type="ECO:0000256" key="2">
    <source>
        <dbReference type="ARBA" id="ARBA00023002"/>
    </source>
</evidence>
<dbReference type="Gene3D" id="3.40.50.720">
    <property type="entry name" value="NAD(P)-binding Rossmann-like Domain"/>
    <property type="match status" value="1"/>
</dbReference>
<dbReference type="GO" id="GO:0016491">
    <property type="term" value="F:oxidoreductase activity"/>
    <property type="evidence" value="ECO:0007669"/>
    <property type="project" value="UniProtKB-KW"/>
</dbReference>
<evidence type="ECO:0000313" key="4">
    <source>
        <dbReference type="EMBL" id="XCJ79135.1"/>
    </source>
</evidence>
<proteinExistence type="inferred from homology"/>
<dbReference type="PRINTS" id="PR00081">
    <property type="entry name" value="GDHRDH"/>
</dbReference>
<evidence type="ECO:0000256" key="1">
    <source>
        <dbReference type="ARBA" id="ARBA00006484"/>
    </source>
</evidence>
<dbReference type="EMBL" id="CP159578">
    <property type="protein sequence ID" value="XCJ79135.1"/>
    <property type="molecule type" value="Genomic_DNA"/>
</dbReference>
<accession>A0AB74UDV2</accession>
<evidence type="ECO:0000259" key="3">
    <source>
        <dbReference type="SMART" id="SM00822"/>
    </source>
</evidence>
<dbReference type="InterPro" id="IPR051122">
    <property type="entry name" value="SDR_DHRS6-like"/>
</dbReference>
<dbReference type="PANTHER" id="PTHR43477:SF1">
    <property type="entry name" value="DIHYDROANTICAPSIN 7-DEHYDROGENASE"/>
    <property type="match status" value="1"/>
</dbReference>